<dbReference type="PANTHER" id="PTHR46644">
    <property type="entry name" value="DNA REPAIR PROTEIN XRCC2"/>
    <property type="match status" value="1"/>
</dbReference>
<evidence type="ECO:0000256" key="2">
    <source>
        <dbReference type="ARBA" id="ARBA00023015"/>
    </source>
</evidence>
<evidence type="ECO:0000313" key="8">
    <source>
        <dbReference type="EMBL" id="KAL2867321.1"/>
    </source>
</evidence>
<keyword evidence="4" id="KW-0539">Nucleus</keyword>
<keyword evidence="2" id="KW-0805">Transcription regulation</keyword>
<dbReference type="GeneID" id="98146246"/>
<dbReference type="CDD" id="cd00076">
    <property type="entry name" value="HFD_SF"/>
    <property type="match status" value="1"/>
</dbReference>
<feature type="compositionally biased region" description="Polar residues" evidence="5">
    <location>
        <begin position="1"/>
        <end position="19"/>
    </location>
</feature>
<sequence length="860" mass="96016">MELSSPTVKRSFSTYSESAAGSDAKRIKRPYHHHHRLQDPVNLALSEPAIADDSYVDQVMNRTIGQSLRECGFDIADPLAIESFRDAAEEYLMKLASYVRASMLSSRRVQPIPQDFEFALKRHSLPVDSLLPYLQAPPKIEPIPTQLPSPPPEEDDDFKVLPSLEPQLSGEDDRVRSPYIPKHFPEFPSKHTYRHTPVFTERERDPRKIRERAADDGRLGEEALRKLARAAFKDHQPSTGGRDKKQWGRKAESFDSMFEKTVKALSKKASRNTAPGTSSAMDIDSGAAEIETKPSKSKGLAGMELPPIINCERDLWRRNANSGRQRSGETSGTKHTPDLSRVESWIFMSPSRSRLASSFACRMGSHEVVSTVKPPAHLSQYHSPWLGDSLLWRVAGILNHLEEFAFLELYCAALPTLFFLEVFGHDVDMVWEGFGGEEGNERCHWSKFAFSFGEKLLLEVHEEGLDELLHDLRVVYTGSFESGRSHFGVAPIDQLLELFLPSAQPVSNQPLPEQDKVGDLGDPTSPTANHEPPHFVQPHSTSRVYPSLEVSSTASGAGKSQILYYLTALAVLPSELNGISVGGFGSAVVFIDTDGRFDAERLYTVARGIVQDKVQTGGGPDSVGSLDNSIAGLLLTCLQHVHVFRPQSSLALLAALQSLDAYLLDLTRHISANRPVHTIFIDSATAFLWQDKLQEEISRTEDIGRPAAEIERERLQKRSFYLADIYAELVATLKHIQHVFDCTVVYTTTSFHGKPMSKPSAPYGSYSPFDTAFPKTSSFRSPLPPPWGLFPTLRLVLQREAVRPFPPSVTVPEAQKEASMRQENVMRGEFDWPRRILDELKSRDGGQFVFRVGREGVTFN</sequence>
<comment type="subcellular location">
    <subcellularLocation>
        <location evidence="1">Nucleus</location>
    </subcellularLocation>
</comment>
<keyword evidence="3" id="KW-0804">Transcription</keyword>
<dbReference type="InterPro" id="IPR009072">
    <property type="entry name" value="Histone-fold"/>
</dbReference>
<dbReference type="CDD" id="cd19490">
    <property type="entry name" value="XRCC2"/>
    <property type="match status" value="1"/>
</dbReference>
<gene>
    <name evidence="8" type="ORF">BJX67DRAFT_371983</name>
</gene>
<feature type="region of interest" description="Disordered" evidence="5">
    <location>
        <begin position="265"/>
        <end position="287"/>
    </location>
</feature>
<feature type="region of interest" description="Disordered" evidence="5">
    <location>
        <begin position="168"/>
        <end position="191"/>
    </location>
</feature>
<evidence type="ECO:0000256" key="1">
    <source>
        <dbReference type="ARBA" id="ARBA00004123"/>
    </source>
</evidence>
<dbReference type="Pfam" id="PF07524">
    <property type="entry name" value="Bromo_TP"/>
    <property type="match status" value="1"/>
</dbReference>
<dbReference type="InterPro" id="IPR019473">
    <property type="entry name" value="TFIID_su8_C"/>
</dbReference>
<feature type="region of interest" description="Disordered" evidence="5">
    <location>
        <begin position="138"/>
        <end position="157"/>
    </location>
</feature>
<evidence type="ECO:0000256" key="4">
    <source>
        <dbReference type="ARBA" id="ARBA00023242"/>
    </source>
</evidence>
<organism evidence="8 9">
    <name type="scientific">Aspergillus lucknowensis</name>
    <dbReference type="NCBI Taxonomy" id="176173"/>
    <lineage>
        <taxon>Eukaryota</taxon>
        <taxon>Fungi</taxon>
        <taxon>Dikarya</taxon>
        <taxon>Ascomycota</taxon>
        <taxon>Pezizomycotina</taxon>
        <taxon>Eurotiomycetes</taxon>
        <taxon>Eurotiomycetidae</taxon>
        <taxon>Eurotiales</taxon>
        <taxon>Aspergillaceae</taxon>
        <taxon>Aspergillus</taxon>
        <taxon>Aspergillus subgen. Nidulantes</taxon>
    </lineage>
</organism>
<dbReference type="Proteomes" id="UP001610432">
    <property type="component" value="Unassembled WGS sequence"/>
</dbReference>
<evidence type="ECO:0000313" key="9">
    <source>
        <dbReference type="Proteomes" id="UP001610432"/>
    </source>
</evidence>
<dbReference type="PANTHER" id="PTHR46644:SF2">
    <property type="entry name" value="DNA REPAIR PROTEIN XRCC2"/>
    <property type="match status" value="1"/>
</dbReference>
<reference evidence="8 9" key="1">
    <citation type="submission" date="2024-07" db="EMBL/GenBank/DDBJ databases">
        <title>Section-level genome sequencing and comparative genomics of Aspergillus sections Usti and Cavernicolus.</title>
        <authorList>
            <consortium name="Lawrence Berkeley National Laboratory"/>
            <person name="Nybo J.L."/>
            <person name="Vesth T.C."/>
            <person name="Theobald S."/>
            <person name="Frisvad J.C."/>
            <person name="Larsen T.O."/>
            <person name="Kjaerboelling I."/>
            <person name="Rothschild-Mancinelli K."/>
            <person name="Lyhne E.K."/>
            <person name="Kogle M.E."/>
            <person name="Barry K."/>
            <person name="Clum A."/>
            <person name="Na H."/>
            <person name="Ledsgaard L."/>
            <person name="Lin J."/>
            <person name="Lipzen A."/>
            <person name="Kuo A."/>
            <person name="Riley R."/>
            <person name="Mondo S."/>
            <person name="Labutti K."/>
            <person name="Haridas S."/>
            <person name="Pangalinan J."/>
            <person name="Salamov A.A."/>
            <person name="Simmons B.A."/>
            <person name="Magnuson J.K."/>
            <person name="Chen J."/>
            <person name="Drula E."/>
            <person name="Henrissat B."/>
            <person name="Wiebenga A."/>
            <person name="Lubbers R.J."/>
            <person name="Gomes A.C."/>
            <person name="Macurrencykelacurrency M.R."/>
            <person name="Stajich J."/>
            <person name="Grigoriev I.V."/>
            <person name="Mortensen U.H."/>
            <person name="De Vries R.P."/>
            <person name="Baker S.E."/>
            <person name="Andersen M.R."/>
        </authorList>
    </citation>
    <scope>NUCLEOTIDE SEQUENCE [LARGE SCALE GENOMIC DNA]</scope>
    <source>
        <strain evidence="8 9">CBS 449.75</strain>
    </source>
</reference>
<feature type="compositionally biased region" description="Polar residues" evidence="5">
    <location>
        <begin position="271"/>
        <end position="280"/>
    </location>
</feature>
<dbReference type="EMBL" id="JBFXLQ010000019">
    <property type="protein sequence ID" value="KAL2867321.1"/>
    <property type="molecule type" value="Genomic_DNA"/>
</dbReference>
<evidence type="ECO:0000259" key="6">
    <source>
        <dbReference type="Pfam" id="PF07524"/>
    </source>
</evidence>
<evidence type="ECO:0000256" key="5">
    <source>
        <dbReference type="SAM" id="MobiDB-lite"/>
    </source>
</evidence>
<keyword evidence="9" id="KW-1185">Reference proteome</keyword>
<feature type="domain" description="Bromodomain associated" evidence="6">
    <location>
        <begin position="55"/>
        <end position="128"/>
    </location>
</feature>
<feature type="region of interest" description="Disordered" evidence="5">
    <location>
        <begin position="1"/>
        <end position="27"/>
    </location>
</feature>
<comment type="caution">
    <text evidence="8">The sequence shown here is derived from an EMBL/GenBank/DDBJ whole genome shotgun (WGS) entry which is preliminary data.</text>
</comment>
<feature type="domain" description="Transcription factor TFIID subunit 8 C-terminal" evidence="7">
    <location>
        <begin position="179"/>
        <end position="227"/>
    </location>
</feature>
<dbReference type="InterPro" id="IPR030547">
    <property type="entry name" value="XRCC2"/>
</dbReference>
<accession>A0ABR4LS22</accession>
<evidence type="ECO:0008006" key="10">
    <source>
        <dbReference type="Google" id="ProtNLM"/>
    </source>
</evidence>
<dbReference type="CDD" id="cd08049">
    <property type="entry name" value="TAF8"/>
    <property type="match status" value="1"/>
</dbReference>
<name>A0ABR4LS22_9EURO</name>
<protein>
    <recommendedName>
        <fullName evidence="10">Transcription initiation factor TFIID subunit 8</fullName>
    </recommendedName>
</protein>
<dbReference type="InterPro" id="IPR027417">
    <property type="entry name" value="P-loop_NTPase"/>
</dbReference>
<evidence type="ECO:0000259" key="7">
    <source>
        <dbReference type="Pfam" id="PF10406"/>
    </source>
</evidence>
<proteinExistence type="predicted"/>
<evidence type="ECO:0000256" key="3">
    <source>
        <dbReference type="ARBA" id="ARBA00023163"/>
    </source>
</evidence>
<dbReference type="Gene3D" id="3.40.50.300">
    <property type="entry name" value="P-loop containing nucleotide triphosphate hydrolases"/>
    <property type="match status" value="1"/>
</dbReference>
<dbReference type="SUPFAM" id="SSF52540">
    <property type="entry name" value="P-loop containing nucleoside triphosphate hydrolases"/>
    <property type="match status" value="1"/>
</dbReference>
<dbReference type="Gene3D" id="1.10.20.10">
    <property type="entry name" value="Histone, subunit A"/>
    <property type="match status" value="1"/>
</dbReference>
<feature type="region of interest" description="Disordered" evidence="5">
    <location>
        <begin position="510"/>
        <end position="541"/>
    </location>
</feature>
<dbReference type="InterPro" id="IPR006565">
    <property type="entry name" value="BTP"/>
</dbReference>
<feature type="compositionally biased region" description="Pro residues" evidence="5">
    <location>
        <begin position="139"/>
        <end position="151"/>
    </location>
</feature>
<dbReference type="RefSeq" id="XP_070886300.1">
    <property type="nucleotide sequence ID" value="XM_071031174.1"/>
</dbReference>
<feature type="region of interest" description="Disordered" evidence="5">
    <location>
        <begin position="229"/>
        <end position="250"/>
    </location>
</feature>
<dbReference type="Pfam" id="PF10406">
    <property type="entry name" value="TAF8_C"/>
    <property type="match status" value="1"/>
</dbReference>